<dbReference type="EMBL" id="JAUDUY010000001">
    <property type="protein sequence ID" value="MDM9630170.1"/>
    <property type="molecule type" value="Genomic_DNA"/>
</dbReference>
<feature type="chain" id="PRO_5045958954" evidence="1">
    <location>
        <begin position="19"/>
        <end position="167"/>
    </location>
</feature>
<dbReference type="Gene3D" id="3.10.450.50">
    <property type="match status" value="1"/>
</dbReference>
<dbReference type="Proteomes" id="UP001174839">
    <property type="component" value="Unassembled WGS sequence"/>
</dbReference>
<keyword evidence="4" id="KW-1185">Reference proteome</keyword>
<name>A0ABT7WB74_9FLAO</name>
<feature type="domain" description="SnoaL-like" evidence="2">
    <location>
        <begin position="26"/>
        <end position="139"/>
    </location>
</feature>
<evidence type="ECO:0000313" key="4">
    <source>
        <dbReference type="Proteomes" id="UP001174839"/>
    </source>
</evidence>
<protein>
    <submittedName>
        <fullName evidence="3">Nuclear transport factor 2 family protein</fullName>
    </submittedName>
</protein>
<comment type="caution">
    <text evidence="3">The sequence shown here is derived from an EMBL/GenBank/DDBJ whole genome shotgun (WGS) entry which is preliminary data.</text>
</comment>
<reference evidence="3" key="1">
    <citation type="submission" date="2023-06" db="EMBL/GenBank/DDBJ databases">
        <title>Robiginitalea aurantiacus sp. nov. and Algoriphagus sediminis sp. nov., isolated from coastal sediment.</title>
        <authorList>
            <person name="Zhou Z.Y."/>
            <person name="An J."/>
            <person name="Jia Y.W."/>
            <person name="Du Z.J."/>
        </authorList>
    </citation>
    <scope>NUCLEOTIDE SEQUENCE</scope>
    <source>
        <strain evidence="3">M39</strain>
    </source>
</reference>
<evidence type="ECO:0000313" key="3">
    <source>
        <dbReference type="EMBL" id="MDM9630170.1"/>
    </source>
</evidence>
<sequence>MTKLLTLLGLFLITSVCAQQSDKMAIENLLNTWHQAAASADFDTYFGCMSTSSVFVGTDATEHWDKQEFMAFSKPYFDQGKAWAFTPVERHIYFSETGEAAWFDELLDTWMQLCRGSGVLVKEGGKWKIAHYVLSMTIPNEEVEGAISLKKDKDSTLKKSLLTRRTN</sequence>
<gene>
    <name evidence="3" type="ORF">QU605_01725</name>
</gene>
<dbReference type="InterPro" id="IPR032710">
    <property type="entry name" value="NTF2-like_dom_sf"/>
</dbReference>
<dbReference type="SUPFAM" id="SSF54427">
    <property type="entry name" value="NTF2-like"/>
    <property type="match status" value="1"/>
</dbReference>
<dbReference type="Pfam" id="PF13474">
    <property type="entry name" value="SnoaL_3"/>
    <property type="match status" value="1"/>
</dbReference>
<dbReference type="InterPro" id="IPR037401">
    <property type="entry name" value="SnoaL-like"/>
</dbReference>
<organism evidence="3 4">
    <name type="scientific">Robiginitalea aurantiaca</name>
    <dbReference type="NCBI Taxonomy" id="3056915"/>
    <lineage>
        <taxon>Bacteria</taxon>
        <taxon>Pseudomonadati</taxon>
        <taxon>Bacteroidota</taxon>
        <taxon>Flavobacteriia</taxon>
        <taxon>Flavobacteriales</taxon>
        <taxon>Flavobacteriaceae</taxon>
        <taxon>Robiginitalea</taxon>
    </lineage>
</organism>
<feature type="signal peptide" evidence="1">
    <location>
        <begin position="1"/>
        <end position="18"/>
    </location>
</feature>
<accession>A0ABT7WB74</accession>
<keyword evidence="1" id="KW-0732">Signal</keyword>
<evidence type="ECO:0000256" key="1">
    <source>
        <dbReference type="SAM" id="SignalP"/>
    </source>
</evidence>
<dbReference type="RefSeq" id="WP_289723533.1">
    <property type="nucleotide sequence ID" value="NZ_JAUDUY010000001.1"/>
</dbReference>
<proteinExistence type="predicted"/>
<evidence type="ECO:0000259" key="2">
    <source>
        <dbReference type="Pfam" id="PF13474"/>
    </source>
</evidence>